<dbReference type="OrthoDB" id="795217at2"/>
<sequence>MALFNSFAKENNSKVGKRYIYFMTDRNRSSIVVGTSDNLINTINKFRSIPNLHFGINDHYSRLVYFEQFENESLLQKRFAELQYLTKAQKEKIIRSINADWIDLSLAVDFENILDNNYTYSRSNYRMISAQ</sequence>
<proteinExistence type="predicted"/>
<keyword evidence="2" id="KW-1185">Reference proteome</keyword>
<gene>
    <name evidence="1" type="ORF">C3K47_07075</name>
</gene>
<dbReference type="AlphaFoldDB" id="A0A2S5A5D7"/>
<comment type="caution">
    <text evidence="1">The sequence shown here is derived from an EMBL/GenBank/DDBJ whole genome shotgun (WGS) entry which is preliminary data.</text>
</comment>
<dbReference type="Proteomes" id="UP000236893">
    <property type="component" value="Unassembled WGS sequence"/>
</dbReference>
<reference evidence="1 2" key="1">
    <citation type="submission" date="2018-01" db="EMBL/GenBank/DDBJ databases">
        <authorList>
            <person name="Gaut B.S."/>
            <person name="Morton B.R."/>
            <person name="Clegg M.T."/>
            <person name="Duvall M.R."/>
        </authorList>
    </citation>
    <scope>NUCLEOTIDE SEQUENCE [LARGE SCALE GENOMIC DNA]</scope>
    <source>
        <strain evidence="1 2">HR-AV</strain>
    </source>
</reference>
<accession>A0A2S5A5D7</accession>
<evidence type="ECO:0000313" key="2">
    <source>
        <dbReference type="Proteomes" id="UP000236893"/>
    </source>
</evidence>
<dbReference type="EMBL" id="PQVF01000004">
    <property type="protein sequence ID" value="POY37519.1"/>
    <property type="molecule type" value="Genomic_DNA"/>
</dbReference>
<evidence type="ECO:0000313" key="1">
    <source>
        <dbReference type="EMBL" id="POY37519.1"/>
    </source>
</evidence>
<protein>
    <submittedName>
        <fullName evidence="1">Nuclease</fullName>
    </submittedName>
</protein>
<organism evidence="1 2">
    <name type="scientific">Solitalea longa</name>
    <dbReference type="NCBI Taxonomy" id="2079460"/>
    <lineage>
        <taxon>Bacteria</taxon>
        <taxon>Pseudomonadati</taxon>
        <taxon>Bacteroidota</taxon>
        <taxon>Sphingobacteriia</taxon>
        <taxon>Sphingobacteriales</taxon>
        <taxon>Sphingobacteriaceae</taxon>
        <taxon>Solitalea</taxon>
    </lineage>
</organism>
<dbReference type="RefSeq" id="WP_103788426.1">
    <property type="nucleotide sequence ID" value="NZ_PQVF01000004.1"/>
</dbReference>
<name>A0A2S5A5D7_9SPHI</name>